<reference evidence="1 2" key="1">
    <citation type="submission" date="2020-09" db="EMBL/GenBank/DDBJ databases">
        <title>Paenibacillus sp. CAU 1523 isolated from sand of Haeundae Beach.</title>
        <authorList>
            <person name="Kim W."/>
        </authorList>
    </citation>
    <scope>NUCLEOTIDE SEQUENCE [LARGE SCALE GENOMIC DNA]</scope>
    <source>
        <strain evidence="1 2">CAU 1523</strain>
    </source>
</reference>
<organism evidence="1 2">
    <name type="scientific">Paenibacillus arenosi</name>
    <dbReference type="NCBI Taxonomy" id="2774142"/>
    <lineage>
        <taxon>Bacteria</taxon>
        <taxon>Bacillati</taxon>
        <taxon>Bacillota</taxon>
        <taxon>Bacilli</taxon>
        <taxon>Bacillales</taxon>
        <taxon>Paenibacillaceae</taxon>
        <taxon>Paenibacillus</taxon>
    </lineage>
</organism>
<gene>
    <name evidence="1" type="ORF">IFO66_19330</name>
</gene>
<comment type="caution">
    <text evidence="1">The sequence shown here is derived from an EMBL/GenBank/DDBJ whole genome shotgun (WGS) entry which is preliminary data.</text>
</comment>
<proteinExistence type="predicted"/>
<evidence type="ECO:0000313" key="2">
    <source>
        <dbReference type="Proteomes" id="UP000634529"/>
    </source>
</evidence>
<evidence type="ECO:0000313" key="1">
    <source>
        <dbReference type="EMBL" id="MBD8500444.1"/>
    </source>
</evidence>
<dbReference type="EMBL" id="JACYTN010000022">
    <property type="protein sequence ID" value="MBD8500444.1"/>
    <property type="molecule type" value="Genomic_DNA"/>
</dbReference>
<keyword evidence="2" id="KW-1185">Reference proteome</keyword>
<accession>A0ABR9B264</accession>
<protein>
    <submittedName>
        <fullName evidence="1">Uncharacterized protein</fullName>
    </submittedName>
</protein>
<dbReference type="RefSeq" id="WP_192026737.1">
    <property type="nucleotide sequence ID" value="NZ_JACYTN010000022.1"/>
</dbReference>
<sequence length="75" mass="8782">MLLPNDIKPESSIFYYSALVLKEIQNSEDNEIVKIFRSLKEQYDISLKVFSYCLDWLYLIEAVKVDEKGQISICT</sequence>
<dbReference type="Proteomes" id="UP000634529">
    <property type="component" value="Unassembled WGS sequence"/>
</dbReference>
<name>A0ABR9B264_9BACL</name>
<dbReference type="InterPro" id="IPR046897">
    <property type="entry name" value="ABC-3C_MC6"/>
</dbReference>
<dbReference type="Pfam" id="PF20293">
    <property type="entry name" value="MC6"/>
    <property type="match status" value="1"/>
</dbReference>